<keyword evidence="12" id="KW-0833">Ubl conjugation pathway</keyword>
<dbReference type="FunFam" id="2.60.120.920:FF:000072">
    <property type="entry name" value="Tripartite motif containing 38"/>
    <property type="match status" value="1"/>
</dbReference>
<dbReference type="InterPro" id="IPR000315">
    <property type="entry name" value="Znf_B-box"/>
</dbReference>
<dbReference type="PROSITE" id="PS00518">
    <property type="entry name" value="ZF_RING_1"/>
    <property type="match status" value="1"/>
</dbReference>
<dbReference type="Pfam" id="PF00643">
    <property type="entry name" value="zf-B_box"/>
    <property type="match status" value="1"/>
</dbReference>
<comment type="catalytic activity">
    <reaction evidence="1">
        <text>S-ubiquitinyl-[E2 ubiquitin-conjugating enzyme]-L-cysteine + [acceptor protein]-L-lysine = [E2 ubiquitin-conjugating enzyme]-L-cysteine + N(6)-ubiquitinyl-[acceptor protein]-L-lysine.</text>
        <dbReference type="EC" id="2.3.2.27"/>
    </reaction>
</comment>
<dbReference type="GO" id="GO:0048524">
    <property type="term" value="P:positive regulation of viral process"/>
    <property type="evidence" value="ECO:0007669"/>
    <property type="project" value="UniProtKB-ARBA"/>
</dbReference>
<dbReference type="GO" id="GO:0008270">
    <property type="term" value="F:zinc ion binding"/>
    <property type="evidence" value="ECO:0007669"/>
    <property type="project" value="UniProtKB-KW"/>
</dbReference>
<keyword evidence="14" id="KW-0391">Immunity</keyword>
<evidence type="ECO:0000256" key="5">
    <source>
        <dbReference type="ARBA" id="ARBA00008518"/>
    </source>
</evidence>
<dbReference type="InterPro" id="IPR013320">
    <property type="entry name" value="ConA-like_dom_sf"/>
</dbReference>
<dbReference type="SUPFAM" id="SSF57845">
    <property type="entry name" value="B-box zinc-binding domain"/>
    <property type="match status" value="1"/>
</dbReference>
<dbReference type="SUPFAM" id="SSF49899">
    <property type="entry name" value="Concanavalin A-like lectins/glucanases"/>
    <property type="match status" value="1"/>
</dbReference>
<comment type="subunit">
    <text evidence="15">Interacts (via B30.2/SPRY domain) with TAB2 and TAB3.</text>
</comment>
<dbReference type="SMART" id="SM00449">
    <property type="entry name" value="SPRY"/>
    <property type="match status" value="1"/>
</dbReference>
<comment type="pathway">
    <text evidence="4">Protein modification; protein ubiquitination.</text>
</comment>
<evidence type="ECO:0000256" key="12">
    <source>
        <dbReference type="ARBA" id="ARBA00022786"/>
    </source>
</evidence>
<keyword evidence="7" id="KW-0963">Cytoplasm</keyword>
<evidence type="ECO:0000256" key="11">
    <source>
        <dbReference type="ARBA" id="ARBA00022771"/>
    </source>
</evidence>
<dbReference type="Pfam" id="PF00622">
    <property type="entry name" value="SPRY"/>
    <property type="match status" value="1"/>
</dbReference>
<evidence type="ECO:0000256" key="9">
    <source>
        <dbReference type="ARBA" id="ARBA00022679"/>
    </source>
</evidence>
<evidence type="ECO:0000259" key="21">
    <source>
        <dbReference type="PROSITE" id="PS50119"/>
    </source>
</evidence>
<dbReference type="InterPro" id="IPR043136">
    <property type="entry name" value="B30.2/SPRY_sf"/>
</dbReference>
<evidence type="ECO:0000256" key="19">
    <source>
        <dbReference type="SAM" id="Coils"/>
    </source>
</evidence>
<dbReference type="Gene3D" id="3.30.160.60">
    <property type="entry name" value="Classic Zinc Finger"/>
    <property type="match status" value="1"/>
</dbReference>
<keyword evidence="19" id="KW-0175">Coiled coil</keyword>
<evidence type="ECO:0000256" key="2">
    <source>
        <dbReference type="ARBA" id="ARBA00004496"/>
    </source>
</evidence>
<dbReference type="InterPro" id="IPR050143">
    <property type="entry name" value="TRIM/RBCC"/>
</dbReference>
<evidence type="ECO:0000256" key="13">
    <source>
        <dbReference type="ARBA" id="ARBA00022833"/>
    </source>
</evidence>
<evidence type="ECO:0000256" key="17">
    <source>
        <dbReference type="ARBA" id="ARBA00076822"/>
    </source>
</evidence>
<evidence type="ECO:0000256" key="7">
    <source>
        <dbReference type="ARBA" id="ARBA00022490"/>
    </source>
</evidence>
<evidence type="ECO:0000256" key="4">
    <source>
        <dbReference type="ARBA" id="ARBA00004906"/>
    </source>
</evidence>
<keyword evidence="9" id="KW-0808">Transferase</keyword>
<gene>
    <name evidence="24" type="primary">LOC101585377</name>
</gene>
<dbReference type="InParanoid" id="A0A6P3FLP5"/>
<dbReference type="InterPro" id="IPR003879">
    <property type="entry name" value="Butyrophylin_SPRY"/>
</dbReference>
<evidence type="ECO:0000256" key="10">
    <source>
        <dbReference type="ARBA" id="ARBA00022723"/>
    </source>
</evidence>
<dbReference type="GO" id="GO:0005737">
    <property type="term" value="C:cytoplasm"/>
    <property type="evidence" value="ECO:0007669"/>
    <property type="project" value="UniProtKB-SubCell"/>
</dbReference>
<dbReference type="CDD" id="cd15815">
    <property type="entry name" value="SPRY_PRY_TRIM38"/>
    <property type="match status" value="1"/>
</dbReference>
<dbReference type="OrthoDB" id="6270329at2759"/>
<dbReference type="Gene3D" id="3.30.40.10">
    <property type="entry name" value="Zinc/RING finger domain, C3HC4 (zinc finger)"/>
    <property type="match status" value="1"/>
</dbReference>
<dbReference type="EC" id="2.3.2.27" evidence="6"/>
<dbReference type="GO" id="GO:1903900">
    <property type="term" value="P:regulation of viral life cycle"/>
    <property type="evidence" value="ECO:0007669"/>
    <property type="project" value="UniProtKB-ARBA"/>
</dbReference>
<dbReference type="GeneID" id="101585377"/>
<feature type="coiled-coil region" evidence="19">
    <location>
        <begin position="195"/>
        <end position="233"/>
    </location>
</feature>
<organism evidence="23 24">
    <name type="scientific">Octodon degus</name>
    <name type="common">Degu</name>
    <name type="synonym">Sciurus degus</name>
    <dbReference type="NCBI Taxonomy" id="10160"/>
    <lineage>
        <taxon>Eukaryota</taxon>
        <taxon>Metazoa</taxon>
        <taxon>Chordata</taxon>
        <taxon>Craniata</taxon>
        <taxon>Vertebrata</taxon>
        <taxon>Euteleostomi</taxon>
        <taxon>Mammalia</taxon>
        <taxon>Eutheria</taxon>
        <taxon>Euarchontoglires</taxon>
        <taxon>Glires</taxon>
        <taxon>Rodentia</taxon>
        <taxon>Hystricomorpha</taxon>
        <taxon>Octodontidae</taxon>
        <taxon>Octodon</taxon>
    </lineage>
</organism>
<reference evidence="24" key="1">
    <citation type="submission" date="2025-08" db="UniProtKB">
        <authorList>
            <consortium name="RefSeq"/>
        </authorList>
    </citation>
    <scope>IDENTIFICATION</scope>
</reference>
<evidence type="ECO:0000256" key="15">
    <source>
        <dbReference type="ARBA" id="ARBA00066102"/>
    </source>
</evidence>
<dbReference type="RefSeq" id="XP_004640187.1">
    <property type="nucleotide sequence ID" value="XM_004640130.2"/>
</dbReference>
<evidence type="ECO:0000256" key="3">
    <source>
        <dbReference type="ARBA" id="ARBA00004718"/>
    </source>
</evidence>
<dbReference type="SMART" id="SM00589">
    <property type="entry name" value="PRY"/>
    <property type="match status" value="1"/>
</dbReference>
<protein>
    <recommendedName>
        <fullName evidence="16">E3 ubiquitin-protein ligase TRIM38</fullName>
        <ecNumber evidence="6">2.3.2.27</ecNumber>
    </recommendedName>
    <alternativeName>
        <fullName evidence="17">Tripartite motif-containing protein 38</fullName>
    </alternativeName>
</protein>
<comment type="subcellular location">
    <subcellularLocation>
        <location evidence="2">Cytoplasm</location>
    </subcellularLocation>
</comment>
<dbReference type="InterPro" id="IPR013083">
    <property type="entry name" value="Znf_RING/FYVE/PHD"/>
</dbReference>
<dbReference type="PROSITE" id="PS50188">
    <property type="entry name" value="B302_SPRY"/>
    <property type="match status" value="1"/>
</dbReference>
<dbReference type="InterPro" id="IPR001870">
    <property type="entry name" value="B30.2/SPRY"/>
</dbReference>
<sequence length="462" mass="52365">MASTIITKIQEIATCSICQNLMMSPVSITCGHSFCQVCLEQHLYRVQLSQGHTFLCPLCQVPFSKNSLRVNKHLESIIEVFEDMDTELLCEAHEERLQLFCEDDGQLICWRCERAPPHQGHATELVEDVCQVYKEKLQKAVAKLNELHTECMNQKAFVETQITEWQDAIEIHRQKIKSDFKDLHSFLHEEEKAFLWKLENEEEQMLAKLRESKAKLEQKSDELESHKVELEGKCQGSDQNLLQDVKGTLSRACAVKLEAPEAFSLVIQTVCDVAELYLDVKKILRRHQVSVTLDPDTAHPALTLSEHCRRVSRGCSQQNTEVSPTRFMAFPCVLGRERFSSGRHYFEVNVGEGTAWDVGVCMENVQRGLGMKQEPESGFWAIRLCAENGYVALTSPPTALELRDVPLVVGVALDYEAGAVSFYSMTSGLHIFTFPKASFSGTLRPYFQVYQHSPLFLPPCGE</sequence>
<evidence type="ECO:0000256" key="18">
    <source>
        <dbReference type="PROSITE-ProRule" id="PRU00024"/>
    </source>
</evidence>
<keyword evidence="8" id="KW-0399">Innate immunity</keyword>
<dbReference type="InterPro" id="IPR003877">
    <property type="entry name" value="SPRY_dom"/>
</dbReference>
<dbReference type="FunCoup" id="A0A6P3FLP5">
    <property type="interactions" value="152"/>
</dbReference>
<dbReference type="Pfam" id="PF13765">
    <property type="entry name" value="PRY"/>
    <property type="match status" value="1"/>
</dbReference>
<dbReference type="SMART" id="SM00184">
    <property type="entry name" value="RING"/>
    <property type="match status" value="1"/>
</dbReference>
<evidence type="ECO:0000259" key="20">
    <source>
        <dbReference type="PROSITE" id="PS50089"/>
    </source>
</evidence>
<dbReference type="Gene3D" id="2.60.120.920">
    <property type="match status" value="1"/>
</dbReference>
<dbReference type="Proteomes" id="UP000515203">
    <property type="component" value="Unplaced"/>
</dbReference>
<dbReference type="SUPFAM" id="SSF57850">
    <property type="entry name" value="RING/U-box"/>
    <property type="match status" value="1"/>
</dbReference>
<keyword evidence="11 18" id="KW-0863">Zinc-finger</keyword>
<dbReference type="InterPro" id="IPR017907">
    <property type="entry name" value="Znf_RING_CS"/>
</dbReference>
<proteinExistence type="inferred from homology"/>
<dbReference type="Pfam" id="PF00097">
    <property type="entry name" value="zf-C3HC4"/>
    <property type="match status" value="1"/>
</dbReference>
<keyword evidence="23" id="KW-1185">Reference proteome</keyword>
<evidence type="ECO:0000256" key="6">
    <source>
        <dbReference type="ARBA" id="ARBA00012483"/>
    </source>
</evidence>
<evidence type="ECO:0000313" key="23">
    <source>
        <dbReference type="Proteomes" id="UP000515203"/>
    </source>
</evidence>
<evidence type="ECO:0000313" key="24">
    <source>
        <dbReference type="RefSeq" id="XP_004640187.1"/>
    </source>
</evidence>
<evidence type="ECO:0000256" key="16">
    <source>
        <dbReference type="ARBA" id="ARBA00073071"/>
    </source>
</evidence>
<evidence type="ECO:0000256" key="1">
    <source>
        <dbReference type="ARBA" id="ARBA00000900"/>
    </source>
</evidence>
<keyword evidence="13" id="KW-0862">Zinc</keyword>
<evidence type="ECO:0000256" key="14">
    <source>
        <dbReference type="ARBA" id="ARBA00022859"/>
    </source>
</evidence>
<dbReference type="PROSITE" id="PS50119">
    <property type="entry name" value="ZF_BBOX"/>
    <property type="match status" value="1"/>
</dbReference>
<name>A0A6P3FLP5_OCTDE</name>
<feature type="domain" description="B30.2/SPRY" evidence="22">
    <location>
        <begin position="271"/>
        <end position="462"/>
    </location>
</feature>
<comment type="similarity">
    <text evidence="5">Belongs to the TRIM/RBCC family.</text>
</comment>
<feature type="domain" description="RING-type" evidence="20">
    <location>
        <begin position="15"/>
        <end position="60"/>
    </location>
</feature>
<keyword evidence="10" id="KW-0479">Metal-binding</keyword>
<dbReference type="InterPro" id="IPR035790">
    <property type="entry name" value="SPRY/PRY_TRIM38"/>
</dbReference>
<dbReference type="PANTHER" id="PTHR24103">
    <property type="entry name" value="E3 UBIQUITIN-PROTEIN LIGASE TRIM"/>
    <property type="match status" value="1"/>
</dbReference>
<dbReference type="PROSITE" id="PS50089">
    <property type="entry name" value="ZF_RING_2"/>
    <property type="match status" value="1"/>
</dbReference>
<dbReference type="AlphaFoldDB" id="A0A6P3FLP5"/>
<evidence type="ECO:0000256" key="8">
    <source>
        <dbReference type="ARBA" id="ARBA00022588"/>
    </source>
</evidence>
<dbReference type="PRINTS" id="PR01407">
    <property type="entry name" value="BUTYPHLNCDUF"/>
</dbReference>
<evidence type="ECO:0000259" key="22">
    <source>
        <dbReference type="PROSITE" id="PS50188"/>
    </source>
</evidence>
<dbReference type="InterPro" id="IPR001841">
    <property type="entry name" value="Znf_RING"/>
</dbReference>
<accession>A0A6P3FLP5</accession>
<dbReference type="InterPro" id="IPR018957">
    <property type="entry name" value="Znf_C3HC4_RING-type"/>
</dbReference>
<dbReference type="GO" id="GO:0045087">
    <property type="term" value="P:innate immune response"/>
    <property type="evidence" value="ECO:0007669"/>
    <property type="project" value="UniProtKB-KW"/>
</dbReference>
<dbReference type="GO" id="GO:0010468">
    <property type="term" value="P:regulation of gene expression"/>
    <property type="evidence" value="ECO:0007669"/>
    <property type="project" value="UniProtKB-ARBA"/>
</dbReference>
<dbReference type="SMART" id="SM00336">
    <property type="entry name" value="BBOX"/>
    <property type="match status" value="1"/>
</dbReference>
<dbReference type="GO" id="GO:0061630">
    <property type="term" value="F:ubiquitin protein ligase activity"/>
    <property type="evidence" value="ECO:0007669"/>
    <property type="project" value="UniProtKB-EC"/>
</dbReference>
<feature type="domain" description="B box-type" evidence="21">
    <location>
        <begin position="85"/>
        <end position="126"/>
    </location>
</feature>
<dbReference type="InterPro" id="IPR006574">
    <property type="entry name" value="PRY"/>
</dbReference>
<comment type="pathway">
    <text evidence="3">Protein modification; protein sumoylation.</text>
</comment>